<feature type="region of interest" description="Disordered" evidence="1">
    <location>
        <begin position="1"/>
        <end position="32"/>
    </location>
</feature>
<evidence type="ECO:0000313" key="2">
    <source>
        <dbReference type="EMBL" id="OTF72058.1"/>
    </source>
</evidence>
<keyword evidence="3" id="KW-1185">Reference proteome</keyword>
<comment type="caution">
    <text evidence="2">The sequence shown here is derived from an EMBL/GenBank/DDBJ whole genome shotgun (WGS) entry which is preliminary data.</text>
</comment>
<dbReference type="AlphaFoldDB" id="A0A1Y3AW71"/>
<protein>
    <submittedName>
        <fullName evidence="2">PDZ domain containing protein</fullName>
    </submittedName>
</protein>
<feature type="compositionally biased region" description="Polar residues" evidence="1">
    <location>
        <begin position="7"/>
        <end position="32"/>
    </location>
</feature>
<organism evidence="2 3">
    <name type="scientific">Euroglyphus maynei</name>
    <name type="common">Mayne's house dust mite</name>
    <dbReference type="NCBI Taxonomy" id="6958"/>
    <lineage>
        <taxon>Eukaryota</taxon>
        <taxon>Metazoa</taxon>
        <taxon>Ecdysozoa</taxon>
        <taxon>Arthropoda</taxon>
        <taxon>Chelicerata</taxon>
        <taxon>Arachnida</taxon>
        <taxon>Acari</taxon>
        <taxon>Acariformes</taxon>
        <taxon>Sarcoptiformes</taxon>
        <taxon>Astigmata</taxon>
        <taxon>Psoroptidia</taxon>
        <taxon>Analgoidea</taxon>
        <taxon>Pyroglyphidae</taxon>
        <taxon>Pyroglyphinae</taxon>
        <taxon>Euroglyphus</taxon>
    </lineage>
</organism>
<accession>A0A1Y3AW71</accession>
<name>A0A1Y3AW71_EURMA</name>
<gene>
    <name evidence="2" type="ORF">BLA29_006706</name>
</gene>
<feature type="region of interest" description="Disordered" evidence="1">
    <location>
        <begin position="215"/>
        <end position="254"/>
    </location>
</feature>
<dbReference type="Proteomes" id="UP000194236">
    <property type="component" value="Unassembled WGS sequence"/>
</dbReference>
<dbReference type="OrthoDB" id="6022711at2759"/>
<dbReference type="EMBL" id="MUJZ01058142">
    <property type="protein sequence ID" value="OTF72058.1"/>
    <property type="molecule type" value="Genomic_DNA"/>
</dbReference>
<evidence type="ECO:0000256" key="1">
    <source>
        <dbReference type="SAM" id="MobiDB-lite"/>
    </source>
</evidence>
<reference evidence="2 3" key="1">
    <citation type="submission" date="2017-03" db="EMBL/GenBank/DDBJ databases">
        <title>Genome Survey of Euroglyphus maynei.</title>
        <authorList>
            <person name="Arlian L.G."/>
            <person name="Morgan M.S."/>
            <person name="Rider S.D."/>
        </authorList>
    </citation>
    <scope>NUCLEOTIDE SEQUENCE [LARGE SCALE GENOMIC DNA]</scope>
    <source>
        <strain evidence="2">Arlian Lab</strain>
        <tissue evidence="2">Whole body</tissue>
    </source>
</reference>
<proteinExistence type="predicted"/>
<evidence type="ECO:0000313" key="3">
    <source>
        <dbReference type="Proteomes" id="UP000194236"/>
    </source>
</evidence>
<feature type="non-terminal residue" evidence="2">
    <location>
        <position position="254"/>
    </location>
</feature>
<sequence>MAKKSNNKNLTLPTSYSTTSISAPNNNNETNNQDIYINYDGNYIRTPKIRSKSIGNMTSSISVPNGLGPNNNSTNKKVQIITNNNNKNNDNVNGNNITTMNIGYPDNSSPSSCKLRYISLNNVAVQYSQQPIPSTTITTTTRQHQDRLYNPYVAFKQIQQQPSSTQVNHNRSIFDNGGGGSMVSPLSQALCTLPRTNKPKQLNLINMMMAEHKKSNGVGNSCNNNNVDLVDGDQQQQQQQNSSTSKDPYISYAE</sequence>
<feature type="compositionally biased region" description="Low complexity" evidence="1">
    <location>
        <begin position="216"/>
        <end position="227"/>
    </location>
</feature>